<keyword evidence="3" id="KW-1185">Reference proteome</keyword>
<dbReference type="OrthoDB" id="10522778at2759"/>
<dbReference type="PANTHER" id="PTHR31934:SF5">
    <property type="entry name" value="OS05G0557900 PROTEIN"/>
    <property type="match status" value="1"/>
</dbReference>
<keyword evidence="1" id="KW-0732">Signal</keyword>
<feature type="chain" id="PRO_5040402825" evidence="1">
    <location>
        <begin position="22"/>
        <end position="267"/>
    </location>
</feature>
<dbReference type="AlphaFoldDB" id="A0A9Q0FXT0"/>
<evidence type="ECO:0000313" key="2">
    <source>
        <dbReference type="EMBL" id="KAJ4839868.1"/>
    </source>
</evidence>
<sequence length="267" mass="29916">MGFNQKCHLFLACAGLEYLMGDLCFNGAITNIHPKAEHASTAYYLSEQGGCQINHPVQCEYFGDRNLPVDSLGLGSLLDDFFSNVLSLTSYLSCQLICFIEDLVQQDVSGHIENFVAGSCGMQSGYSNHSFCKSNAEGCSSGPGIFIADAYPTIQRRTVSDIRTELLVNTRYEVVENCYNHQISFIIKGLMLPFFGLRLAWRLALFPCRLLFYYIRRTQVQVRSIISRLRTTLRGSSDDIGWLQSTPGMAPVKDGTSRFLELLENIR</sequence>
<dbReference type="EMBL" id="JAKUCV010003177">
    <property type="protein sequence ID" value="KAJ4839868.1"/>
    <property type="molecule type" value="Genomic_DNA"/>
</dbReference>
<protein>
    <submittedName>
        <fullName evidence="2">Uncharacterized protein</fullName>
    </submittedName>
</protein>
<name>A0A9Q0FXT0_9ROSI</name>
<dbReference type="Proteomes" id="UP001141552">
    <property type="component" value="Unassembled WGS sequence"/>
</dbReference>
<evidence type="ECO:0000256" key="1">
    <source>
        <dbReference type="SAM" id="SignalP"/>
    </source>
</evidence>
<comment type="caution">
    <text evidence="2">The sequence shown here is derived from an EMBL/GenBank/DDBJ whole genome shotgun (WGS) entry which is preliminary data.</text>
</comment>
<gene>
    <name evidence="2" type="ORF">Tsubulata_003173</name>
</gene>
<accession>A0A9Q0FXT0</accession>
<feature type="signal peptide" evidence="1">
    <location>
        <begin position="1"/>
        <end position="21"/>
    </location>
</feature>
<evidence type="ECO:0000313" key="3">
    <source>
        <dbReference type="Proteomes" id="UP001141552"/>
    </source>
</evidence>
<reference evidence="2" key="1">
    <citation type="submission" date="2022-02" db="EMBL/GenBank/DDBJ databases">
        <authorList>
            <person name="Henning P.M."/>
            <person name="McCubbin A.G."/>
            <person name="Shore J.S."/>
        </authorList>
    </citation>
    <scope>NUCLEOTIDE SEQUENCE</scope>
    <source>
        <strain evidence="2">F60SS</strain>
        <tissue evidence="2">Leaves</tissue>
    </source>
</reference>
<organism evidence="2 3">
    <name type="scientific">Turnera subulata</name>
    <dbReference type="NCBI Taxonomy" id="218843"/>
    <lineage>
        <taxon>Eukaryota</taxon>
        <taxon>Viridiplantae</taxon>
        <taxon>Streptophyta</taxon>
        <taxon>Embryophyta</taxon>
        <taxon>Tracheophyta</taxon>
        <taxon>Spermatophyta</taxon>
        <taxon>Magnoliopsida</taxon>
        <taxon>eudicotyledons</taxon>
        <taxon>Gunneridae</taxon>
        <taxon>Pentapetalae</taxon>
        <taxon>rosids</taxon>
        <taxon>fabids</taxon>
        <taxon>Malpighiales</taxon>
        <taxon>Passifloraceae</taxon>
        <taxon>Turnera</taxon>
    </lineage>
</organism>
<proteinExistence type="predicted"/>
<reference evidence="2" key="2">
    <citation type="journal article" date="2023" name="Plants (Basel)">
        <title>Annotation of the Turnera subulata (Passifloraceae) Draft Genome Reveals the S-Locus Evolved after the Divergence of Turneroideae from Passifloroideae in a Stepwise Manner.</title>
        <authorList>
            <person name="Henning P.M."/>
            <person name="Roalson E.H."/>
            <person name="Mir W."/>
            <person name="McCubbin A.G."/>
            <person name="Shore J.S."/>
        </authorList>
    </citation>
    <scope>NUCLEOTIDE SEQUENCE</scope>
    <source>
        <strain evidence="2">F60SS</strain>
    </source>
</reference>
<dbReference type="PANTHER" id="PTHR31934">
    <property type="entry name" value="ALPHA/BETA-HYDROLASES SUPERFAMILY PROTEIN"/>
    <property type="match status" value="1"/>
</dbReference>